<organism evidence="3 4">
    <name type="scientific">Austropuccinia psidii MF-1</name>
    <dbReference type="NCBI Taxonomy" id="1389203"/>
    <lineage>
        <taxon>Eukaryota</taxon>
        <taxon>Fungi</taxon>
        <taxon>Dikarya</taxon>
        <taxon>Basidiomycota</taxon>
        <taxon>Pucciniomycotina</taxon>
        <taxon>Pucciniomycetes</taxon>
        <taxon>Pucciniales</taxon>
        <taxon>Sphaerophragmiaceae</taxon>
        <taxon>Austropuccinia</taxon>
    </lineage>
</organism>
<evidence type="ECO:0000313" key="4">
    <source>
        <dbReference type="Proteomes" id="UP000765509"/>
    </source>
</evidence>
<feature type="coiled-coil region" evidence="1">
    <location>
        <begin position="28"/>
        <end position="55"/>
    </location>
</feature>
<dbReference type="OrthoDB" id="2506424at2759"/>
<dbReference type="AlphaFoldDB" id="A0A9Q3K6Z6"/>
<accession>A0A9Q3K6Z6</accession>
<evidence type="ECO:0000313" key="3">
    <source>
        <dbReference type="EMBL" id="MBW0574000.1"/>
    </source>
</evidence>
<evidence type="ECO:0000256" key="1">
    <source>
        <dbReference type="SAM" id="Coils"/>
    </source>
</evidence>
<name>A0A9Q3K6Z6_9BASI</name>
<keyword evidence="4" id="KW-1185">Reference proteome</keyword>
<dbReference type="EMBL" id="AVOT02093263">
    <property type="protein sequence ID" value="MBW0574000.1"/>
    <property type="molecule type" value="Genomic_DNA"/>
</dbReference>
<dbReference type="Proteomes" id="UP000765509">
    <property type="component" value="Unassembled WGS sequence"/>
</dbReference>
<sequence>MCPTINDSNLIIEDSKGDYDGEPIQEDNEEMVHLLRSLNKNVEENNKNNAKTQAITNKLLEAYEKMSHHIDSVLLRMEAIKKRVAHQEKLTMDNNNHNKEKINKTPKDFIKAIIPIKKNINPNQLDTNNSNNTPQDTDTHHDKQTKTVGNYSKALQTTPCIPQPLPEIPKFSKVNRLKLAYITLRSKVGHPKPFENLSAHSVQTKINQVLKDVNSKVYEENIFVSAVVKFTNGTIKLCAKNKASVRWLLENKHKWTHLADPSFIMSPNLYHVIIHSFPAFFDISDESDISEQCEQNNIDRKEIKKVRWLKTPNIEEKDFGSLVISLENRNLAYDIIKGGDLLFKGNLLRAARYQPGPPQCYNWLHVGHLALACKNKPVCIKCGEEHTLREYLKYHHSAYSLYCTIKKAELDSFKKTSSQSSQ</sequence>
<feature type="compositionally biased region" description="Polar residues" evidence="2">
    <location>
        <begin position="124"/>
        <end position="134"/>
    </location>
</feature>
<protein>
    <submittedName>
        <fullName evidence="3">Uncharacterized protein</fullName>
    </submittedName>
</protein>
<evidence type="ECO:0000256" key="2">
    <source>
        <dbReference type="SAM" id="MobiDB-lite"/>
    </source>
</evidence>
<comment type="caution">
    <text evidence="3">The sequence shown here is derived from an EMBL/GenBank/DDBJ whole genome shotgun (WGS) entry which is preliminary data.</text>
</comment>
<reference evidence="3" key="1">
    <citation type="submission" date="2021-03" db="EMBL/GenBank/DDBJ databases">
        <title>Draft genome sequence of rust myrtle Austropuccinia psidii MF-1, a brazilian biotype.</title>
        <authorList>
            <person name="Quecine M.C."/>
            <person name="Pachon D.M.R."/>
            <person name="Bonatelli M.L."/>
            <person name="Correr F.H."/>
            <person name="Franceschini L.M."/>
            <person name="Leite T.F."/>
            <person name="Margarido G.R.A."/>
            <person name="Almeida C.A."/>
            <person name="Ferrarezi J.A."/>
            <person name="Labate C.A."/>
        </authorList>
    </citation>
    <scope>NUCLEOTIDE SEQUENCE</scope>
    <source>
        <strain evidence="3">MF-1</strain>
    </source>
</reference>
<proteinExistence type="predicted"/>
<keyword evidence="1" id="KW-0175">Coiled coil</keyword>
<gene>
    <name evidence="3" type="ORF">O181_113715</name>
</gene>
<feature type="region of interest" description="Disordered" evidence="2">
    <location>
        <begin position="120"/>
        <end position="144"/>
    </location>
</feature>